<dbReference type="WBParaSite" id="ALUE_0001428401-mRNA-1">
    <property type="protein sequence ID" value="ALUE_0001428401-mRNA-1"/>
    <property type="gene ID" value="ALUE_0001428401"/>
</dbReference>
<feature type="region of interest" description="Disordered" evidence="1">
    <location>
        <begin position="91"/>
        <end position="112"/>
    </location>
</feature>
<organism evidence="2 3">
    <name type="scientific">Ascaris lumbricoides</name>
    <name type="common">Giant roundworm</name>
    <dbReference type="NCBI Taxonomy" id="6252"/>
    <lineage>
        <taxon>Eukaryota</taxon>
        <taxon>Metazoa</taxon>
        <taxon>Ecdysozoa</taxon>
        <taxon>Nematoda</taxon>
        <taxon>Chromadorea</taxon>
        <taxon>Rhabditida</taxon>
        <taxon>Spirurina</taxon>
        <taxon>Ascaridomorpha</taxon>
        <taxon>Ascaridoidea</taxon>
        <taxon>Ascarididae</taxon>
        <taxon>Ascaris</taxon>
    </lineage>
</organism>
<name>A0A0M3I9V4_ASCLU</name>
<evidence type="ECO:0000313" key="2">
    <source>
        <dbReference type="Proteomes" id="UP000036681"/>
    </source>
</evidence>
<feature type="compositionally biased region" description="Low complexity" evidence="1">
    <location>
        <begin position="98"/>
        <end position="112"/>
    </location>
</feature>
<keyword evidence="2" id="KW-1185">Reference proteome</keyword>
<evidence type="ECO:0000256" key="1">
    <source>
        <dbReference type="SAM" id="MobiDB-lite"/>
    </source>
</evidence>
<evidence type="ECO:0000313" key="3">
    <source>
        <dbReference type="WBParaSite" id="ALUE_0001428401-mRNA-1"/>
    </source>
</evidence>
<dbReference type="AlphaFoldDB" id="A0A0M3I9V4"/>
<protein>
    <submittedName>
        <fullName evidence="3">Uncharacterized protein</fullName>
    </submittedName>
</protein>
<reference evidence="3" key="1">
    <citation type="submission" date="2017-02" db="UniProtKB">
        <authorList>
            <consortium name="WormBaseParasite"/>
        </authorList>
    </citation>
    <scope>IDENTIFICATION</scope>
</reference>
<proteinExistence type="predicted"/>
<accession>A0A0M3I9V4</accession>
<sequence length="148" mass="17819">MNLSFKWGNDIHKLLLEKLQEYGYVLGKKKLFYVSYENESTLIDSNVSLLETIEECPRNGYYSIRIENSIKPPRRPDMECMQCFDRLDEPKNRRRRPYSSSRSWSPRSRSVSISNDEDRDFLRRGRLRTHRFQDLFFLLRIFATIVIN</sequence>
<dbReference type="Proteomes" id="UP000036681">
    <property type="component" value="Unplaced"/>
</dbReference>